<dbReference type="InterPro" id="IPR007452">
    <property type="entry name" value="TamB_C"/>
</dbReference>
<evidence type="ECO:0000259" key="6">
    <source>
        <dbReference type="Pfam" id="PF04357"/>
    </source>
</evidence>
<evidence type="ECO:0000313" key="7">
    <source>
        <dbReference type="EMBL" id="PTM46727.1"/>
    </source>
</evidence>
<dbReference type="PANTHER" id="PTHR36985:SF1">
    <property type="entry name" value="TRANSLOCATION AND ASSEMBLY MODULE SUBUNIT TAMB"/>
    <property type="match status" value="1"/>
</dbReference>
<dbReference type="GO" id="GO:0005886">
    <property type="term" value="C:plasma membrane"/>
    <property type="evidence" value="ECO:0007669"/>
    <property type="project" value="InterPro"/>
</dbReference>
<name>A0A2T4YSE2_9SPHN</name>
<evidence type="ECO:0000256" key="4">
    <source>
        <dbReference type="ARBA" id="ARBA00023136"/>
    </source>
</evidence>
<evidence type="ECO:0000256" key="3">
    <source>
        <dbReference type="ARBA" id="ARBA00022989"/>
    </source>
</evidence>
<reference evidence="7 8" key="1">
    <citation type="submission" date="2018-04" db="EMBL/GenBank/DDBJ databases">
        <title>Genomic Encyclopedia of Type Strains, Phase III (KMG-III): the genomes of soil and plant-associated and newly described type strains.</title>
        <authorList>
            <person name="Whitman W."/>
        </authorList>
    </citation>
    <scope>NUCLEOTIDE SEQUENCE [LARGE SCALE GENOMIC DNA]</scope>
    <source>
        <strain evidence="7 8">NW12</strain>
    </source>
</reference>
<keyword evidence="3 5" id="KW-1133">Transmembrane helix</keyword>
<evidence type="ECO:0000256" key="1">
    <source>
        <dbReference type="ARBA" id="ARBA00004167"/>
    </source>
</evidence>
<keyword evidence="4 5" id="KW-0472">Membrane</keyword>
<feature type="domain" description="Translocation and assembly module TamB C-terminal" evidence="6">
    <location>
        <begin position="1071"/>
        <end position="1418"/>
    </location>
</feature>
<dbReference type="GO" id="GO:0097347">
    <property type="term" value="C:TAM protein secretion complex"/>
    <property type="evidence" value="ECO:0007669"/>
    <property type="project" value="TreeGrafter"/>
</dbReference>
<keyword evidence="8" id="KW-1185">Reference proteome</keyword>
<comment type="caution">
    <text evidence="7">The sequence shown here is derived from an EMBL/GenBank/DDBJ whole genome shotgun (WGS) entry which is preliminary data.</text>
</comment>
<organism evidence="7 8">
    <name type="scientific">Sphingomonas aerolata</name>
    <dbReference type="NCBI Taxonomy" id="185951"/>
    <lineage>
        <taxon>Bacteria</taxon>
        <taxon>Pseudomonadati</taxon>
        <taxon>Pseudomonadota</taxon>
        <taxon>Alphaproteobacteria</taxon>
        <taxon>Sphingomonadales</taxon>
        <taxon>Sphingomonadaceae</taxon>
        <taxon>Sphingomonas</taxon>
    </lineage>
</organism>
<comment type="subcellular location">
    <subcellularLocation>
        <location evidence="1">Membrane</location>
        <topology evidence="1">Single-pass membrane protein</topology>
    </subcellularLocation>
</comment>
<dbReference type="GO" id="GO:0009306">
    <property type="term" value="P:protein secretion"/>
    <property type="evidence" value="ECO:0007669"/>
    <property type="project" value="InterPro"/>
</dbReference>
<evidence type="ECO:0000256" key="5">
    <source>
        <dbReference type="SAM" id="Phobius"/>
    </source>
</evidence>
<sequence>MAENGAPPADQGPIDQADDSVVARRPLWQRILKGIVMLIVALIVLVLIVLFGINTDPGRRLVADQIGGYTTASGLNIKVGRIDGSIYGAMTLSDVRVSDPTGVFLTSPKLRVDWRPFAFASNHVDVRSLTTPLVTLQRRPVLKATPTDPNAPLLPDLDIDVNRLVIDRFVIGKPVTGQTHILKIDGAVHIADKRAQLTTNAAALTGPGIAGGDRLILKLDAVPEQNKLDVNVKLTAPVGGVVATMGSLKAPLTATVDGRGSWAAWRGRAVATLGGGELANLGLTAKNGHIEVRGATRPGLYLEGPVERLTAPQLDVAIDTTLNDRKADTRMTLKSDALAVDAGGLIDLANSRFANFAVDAKLLTPGAILPNLRGRDVTARVVLDGAFATPTVDYKVRAATIAFGDMGVENLYAEGLARVNADRILLPIKARARRVTGLNAAVGGLATNVAIDGDFAISGVNVLSDNLKIRSDKIDATAVVVANMATGRYTGALKGRVNNYRVDGIGIVNLTTDAKLVPGPNGGFGITGRVVAKTAQIFNEGARSFLGGNAIVRSDIGYSPEGIVTFRNLRMNAPQFRVTRGEGRFDPATGAVLVNADAYSTVYGPLSARVTGSATAPVVVLRAPRPGVGVGLVNLQARVVGRNGAYAVVASGGTDYGPFTADVLVTPGTQLAVDVRRAVFAGIVARGRIVQSAAGPFAGALQFAGQGLTGNVRLANQGGYQRADVAARAYGAKIPGMVDFTIGRAIVDASAVLYPKAPEVIADVQIADMRYGEVVLSAARAKVNYVGGKGTAQALATGSSGVPFRLAMNAKLSPENYLVALKGQANGIDFRTANPARIQATQGVYRLSPTRIDFGQGTAAGAARLAGSYGRGLNAQARLDKLDLSVLSALMPNLGIGGTATGSLDFAQANSTAVPTANVRATVSNFTRTGIAAVSDAVDIVFAGTLNADGGTGRALVRRGPTVVGRMVANLRPLGAGASWSERLMAAPLSGGIRYNGPSAVLFSLAALPNQQLSGPIAIAADFSGRVQAPRLNGIVRADSLTYDNEVYGTRLSQMAINARFNNDRLELTQLRARAGNGSVQAQGSVGLAADSGFPIDLRATLDNAQLAKSDALSATTTGSVRFTYGRDGGLLKGDLQIPEARYEIIRQGQAEVAELTGIRRKSEIRPALPTDRPARPAPPSLIKLDLRVRAPNQLFVSGMGLESEWEMDMRITGTSTAPVVTGGLDIVRGTYSFAGKRFEVNRGTIRFRGGALTDPDINIQATTTTNNITVVINVTGTGQRPQIAFTSTPALPQDEVLSRLLFGTNPENLSATEAIQLASALNSLRGSGGGLNPLGKLRSATGFDRLRVLGADEASGRGTSLAAGKYLTDNIYVEIVTDAKGFTSTQLEIALTKALSLLSSAGAQGGTNASVKYSKDY</sequence>
<gene>
    <name evidence="7" type="ORF">C8J24_0100</name>
</gene>
<dbReference type="Pfam" id="PF04357">
    <property type="entry name" value="TamB"/>
    <property type="match status" value="1"/>
</dbReference>
<proteinExistence type="predicted"/>
<dbReference type="Proteomes" id="UP000240996">
    <property type="component" value="Unassembled WGS sequence"/>
</dbReference>
<dbReference type="EMBL" id="PZZN01000001">
    <property type="protein sequence ID" value="PTM46727.1"/>
    <property type="molecule type" value="Genomic_DNA"/>
</dbReference>
<feature type="transmembrane region" description="Helical" evidence="5">
    <location>
        <begin position="34"/>
        <end position="53"/>
    </location>
</feature>
<dbReference type="PANTHER" id="PTHR36985">
    <property type="entry name" value="TRANSLOCATION AND ASSEMBLY MODULE SUBUNIT TAMB"/>
    <property type="match status" value="1"/>
</dbReference>
<keyword evidence="2 5" id="KW-0812">Transmembrane</keyword>
<evidence type="ECO:0000313" key="8">
    <source>
        <dbReference type="Proteomes" id="UP000240996"/>
    </source>
</evidence>
<protein>
    <submittedName>
        <fullName evidence="7">Autotransporter secretion inner membrane protein TamB</fullName>
    </submittedName>
</protein>
<accession>A0A2T4YSE2</accession>
<evidence type="ECO:0000256" key="2">
    <source>
        <dbReference type="ARBA" id="ARBA00022692"/>
    </source>
</evidence>
<dbReference type="RefSeq" id="WP_107929597.1">
    <property type="nucleotide sequence ID" value="NZ_PZZN01000001.1"/>
</dbReference>